<dbReference type="PROSITE" id="PS00615">
    <property type="entry name" value="C_TYPE_LECTIN_1"/>
    <property type="match status" value="1"/>
</dbReference>
<dbReference type="EMBL" id="OX395138">
    <property type="protein sequence ID" value="CAI5791093.1"/>
    <property type="molecule type" value="Genomic_DNA"/>
</dbReference>
<dbReference type="SMART" id="SM00034">
    <property type="entry name" value="CLECT"/>
    <property type="match status" value="1"/>
</dbReference>
<dbReference type="Proteomes" id="UP001178461">
    <property type="component" value="Chromosome 13"/>
</dbReference>
<dbReference type="CDD" id="cd03594">
    <property type="entry name" value="CLECT_REG-1_like"/>
    <property type="match status" value="1"/>
</dbReference>
<keyword evidence="3" id="KW-0964">Secreted</keyword>
<protein>
    <recommendedName>
        <fullName evidence="8">C-type lectin domain-containing protein</fullName>
    </recommendedName>
</protein>
<keyword evidence="6" id="KW-0106">Calcium</keyword>
<keyword evidence="7" id="KW-1015">Disulfide bond</keyword>
<evidence type="ECO:0000256" key="4">
    <source>
        <dbReference type="ARBA" id="ARBA00022723"/>
    </source>
</evidence>
<evidence type="ECO:0000259" key="8">
    <source>
        <dbReference type="PROSITE" id="PS50041"/>
    </source>
</evidence>
<dbReference type="Pfam" id="PF00059">
    <property type="entry name" value="Lectin_C"/>
    <property type="match status" value="1"/>
</dbReference>
<name>A0AA35PMK8_9SAUR</name>
<dbReference type="Gene3D" id="3.10.100.10">
    <property type="entry name" value="Mannose-Binding Protein A, subunit A"/>
    <property type="match status" value="1"/>
</dbReference>
<evidence type="ECO:0000256" key="2">
    <source>
        <dbReference type="ARBA" id="ARBA00006250"/>
    </source>
</evidence>
<dbReference type="InterPro" id="IPR018378">
    <property type="entry name" value="C-type_lectin_CS"/>
</dbReference>
<keyword evidence="4" id="KW-0479">Metal-binding</keyword>
<dbReference type="PRINTS" id="PR01504">
    <property type="entry name" value="PNCREATITSAP"/>
</dbReference>
<evidence type="ECO:0000256" key="5">
    <source>
        <dbReference type="ARBA" id="ARBA00022734"/>
    </source>
</evidence>
<keyword evidence="10" id="KW-1185">Reference proteome</keyword>
<comment type="similarity">
    <text evidence="2">Belongs to the true venom lectin family.</text>
</comment>
<evidence type="ECO:0000256" key="1">
    <source>
        <dbReference type="ARBA" id="ARBA00004613"/>
    </source>
</evidence>
<evidence type="ECO:0000256" key="7">
    <source>
        <dbReference type="ARBA" id="ARBA00023157"/>
    </source>
</evidence>
<dbReference type="AlphaFoldDB" id="A0AA35PMK8"/>
<dbReference type="InterPro" id="IPR016186">
    <property type="entry name" value="C-type_lectin-like/link_sf"/>
</dbReference>
<evidence type="ECO:0000313" key="9">
    <source>
        <dbReference type="EMBL" id="CAI5791093.1"/>
    </source>
</evidence>
<dbReference type="InterPro" id="IPR016187">
    <property type="entry name" value="CTDL_fold"/>
</dbReference>
<comment type="subcellular location">
    <subcellularLocation>
        <location evidence="1">Secreted</location>
    </subcellularLocation>
</comment>
<sequence>MISRTENAGFLLPAITTLAIRLLVSYSFPGARARSCPKGWLRALGNCYAYFDSPKSWSEAEIACQSHGRGTHLASVHTERESALVANHIFSKQKTKDNVWIGLHDSNEKRDWKWLDDSLFNYNNWNGGEPNNYKNSKEYCVELLHRTGFRKWNDKPCNLLCTYICKQEL</sequence>
<gene>
    <name evidence="9" type="ORF">PODLI_1B026602</name>
</gene>
<dbReference type="PROSITE" id="PS50041">
    <property type="entry name" value="C_TYPE_LECTIN_2"/>
    <property type="match status" value="1"/>
</dbReference>
<evidence type="ECO:0000313" key="10">
    <source>
        <dbReference type="Proteomes" id="UP001178461"/>
    </source>
</evidence>
<evidence type="ECO:0000256" key="6">
    <source>
        <dbReference type="ARBA" id="ARBA00022837"/>
    </source>
</evidence>
<accession>A0AA35PMK8</accession>
<evidence type="ECO:0000256" key="3">
    <source>
        <dbReference type="ARBA" id="ARBA00022525"/>
    </source>
</evidence>
<reference evidence="9" key="1">
    <citation type="submission" date="2022-12" db="EMBL/GenBank/DDBJ databases">
        <authorList>
            <person name="Alioto T."/>
            <person name="Alioto T."/>
            <person name="Gomez Garrido J."/>
        </authorList>
    </citation>
    <scope>NUCLEOTIDE SEQUENCE</scope>
</reference>
<dbReference type="InterPro" id="IPR001304">
    <property type="entry name" value="C-type_lectin-like"/>
</dbReference>
<proteinExistence type="inferred from homology"/>
<dbReference type="GO" id="GO:0005576">
    <property type="term" value="C:extracellular region"/>
    <property type="evidence" value="ECO:0007669"/>
    <property type="project" value="UniProtKB-SubCell"/>
</dbReference>
<dbReference type="InterPro" id="IPR050111">
    <property type="entry name" value="C-type_lectin/snaclec_domain"/>
</dbReference>
<dbReference type="FunFam" id="3.10.100.10:FF:000015">
    <property type="entry name" value="C-type lectin Cal"/>
    <property type="match status" value="1"/>
</dbReference>
<organism evidence="9 10">
    <name type="scientific">Podarcis lilfordi</name>
    <name type="common">Lilford's wall lizard</name>
    <dbReference type="NCBI Taxonomy" id="74358"/>
    <lineage>
        <taxon>Eukaryota</taxon>
        <taxon>Metazoa</taxon>
        <taxon>Chordata</taxon>
        <taxon>Craniata</taxon>
        <taxon>Vertebrata</taxon>
        <taxon>Euteleostomi</taxon>
        <taxon>Lepidosauria</taxon>
        <taxon>Squamata</taxon>
        <taxon>Bifurcata</taxon>
        <taxon>Unidentata</taxon>
        <taxon>Episquamata</taxon>
        <taxon>Laterata</taxon>
        <taxon>Lacertibaenia</taxon>
        <taxon>Lacertidae</taxon>
        <taxon>Podarcis</taxon>
    </lineage>
</organism>
<keyword evidence="5" id="KW-0430">Lectin</keyword>
<dbReference type="GO" id="GO:0046872">
    <property type="term" value="F:metal ion binding"/>
    <property type="evidence" value="ECO:0007669"/>
    <property type="project" value="UniProtKB-KW"/>
</dbReference>
<feature type="domain" description="C-type lectin" evidence="8">
    <location>
        <begin position="43"/>
        <end position="166"/>
    </location>
</feature>
<dbReference type="SUPFAM" id="SSF56436">
    <property type="entry name" value="C-type lectin-like"/>
    <property type="match status" value="1"/>
</dbReference>
<dbReference type="GO" id="GO:0030246">
    <property type="term" value="F:carbohydrate binding"/>
    <property type="evidence" value="ECO:0007669"/>
    <property type="project" value="UniProtKB-KW"/>
</dbReference>
<dbReference type="PANTHER" id="PTHR22803">
    <property type="entry name" value="MANNOSE, PHOSPHOLIPASE, LECTIN RECEPTOR RELATED"/>
    <property type="match status" value="1"/>
</dbReference>